<dbReference type="Pfam" id="PF08729">
    <property type="entry name" value="HUN"/>
    <property type="match status" value="1"/>
</dbReference>
<keyword evidence="2" id="KW-0597">Phosphoprotein</keyword>
<dbReference type="GeneTree" id="ENSGT00940000158857"/>
<dbReference type="InterPro" id="IPR026947">
    <property type="entry name" value="UBN_middle_dom"/>
</dbReference>
<name>A0A3Q2XEK1_HIPCM</name>
<evidence type="ECO:0000259" key="5">
    <source>
        <dbReference type="Pfam" id="PF14075"/>
    </source>
</evidence>
<reference evidence="6" key="1">
    <citation type="submission" date="2025-08" db="UniProtKB">
        <authorList>
            <consortium name="Ensembl"/>
        </authorList>
    </citation>
    <scope>IDENTIFICATION</scope>
</reference>
<comment type="similarity">
    <text evidence="1">Belongs to the ubinuclein family.</text>
</comment>
<dbReference type="Ensembl" id="ENSHCOT00000011120.1">
    <property type="protein sequence ID" value="ENSHCOP00000002012.1"/>
    <property type="gene ID" value="ENSHCOG00000000602.1"/>
</dbReference>
<dbReference type="Pfam" id="PF14075">
    <property type="entry name" value="UBN_AB"/>
    <property type="match status" value="1"/>
</dbReference>
<evidence type="ECO:0000256" key="1">
    <source>
        <dbReference type="ARBA" id="ARBA00009911"/>
    </source>
</evidence>
<evidence type="ECO:0000259" key="4">
    <source>
        <dbReference type="Pfam" id="PF08729"/>
    </source>
</evidence>
<reference evidence="6" key="2">
    <citation type="submission" date="2025-09" db="UniProtKB">
        <authorList>
            <consortium name="Ensembl"/>
        </authorList>
    </citation>
    <scope>IDENTIFICATION</scope>
</reference>
<evidence type="ECO:0000256" key="3">
    <source>
        <dbReference type="SAM" id="MobiDB-lite"/>
    </source>
</evidence>
<evidence type="ECO:0000256" key="2">
    <source>
        <dbReference type="ARBA" id="ARBA00022553"/>
    </source>
</evidence>
<protein>
    <submittedName>
        <fullName evidence="6">Ubinuclein 1</fullName>
    </submittedName>
</protein>
<feature type="compositionally biased region" description="Basic and acidic residues" evidence="3">
    <location>
        <begin position="105"/>
        <end position="118"/>
    </location>
</feature>
<feature type="region of interest" description="Disordered" evidence="3">
    <location>
        <begin position="105"/>
        <end position="131"/>
    </location>
</feature>
<dbReference type="InterPro" id="IPR014840">
    <property type="entry name" value="HRD"/>
</dbReference>
<evidence type="ECO:0000313" key="6">
    <source>
        <dbReference type="Ensembl" id="ENSHCOP00000002012.1"/>
    </source>
</evidence>
<evidence type="ECO:0000313" key="7">
    <source>
        <dbReference type="Proteomes" id="UP000264820"/>
    </source>
</evidence>
<feature type="domain" description="Hpc2-related" evidence="4">
    <location>
        <begin position="2"/>
        <end position="40"/>
    </location>
</feature>
<keyword evidence="7" id="KW-1185">Reference proteome</keyword>
<sequence length="292" mass="32215">IGYGYDDEDSFIDNSEAYDEFVPSSITTKFGGFYVNSGVLHFRQVSDTETDDGTTGERKPETAKVGQQSLLSSELAAGDELTMKKKKKKAAVTLSVTSMLKKFRREKERERKKMEKAKQRMASIPLSPVTPHCPADAGGGGGSGLADPLLSLIGSTDEQALLQAASTVEFDIDLDCLLDVEIVSSFHCAVLPEGLPPPLESSIKKLMLAAKTAEGESKLKFFTPEINSVLLDIECQCREHGGQLRSRVYTHLSSFLPCSKETLRKRVKKLKLAQQSYEWLICWAQKEADIEK</sequence>
<dbReference type="GO" id="GO:0005634">
    <property type="term" value="C:nucleus"/>
    <property type="evidence" value="ECO:0007669"/>
    <property type="project" value="TreeGrafter"/>
</dbReference>
<dbReference type="GO" id="GO:0006325">
    <property type="term" value="P:chromatin organization"/>
    <property type="evidence" value="ECO:0007669"/>
    <property type="project" value="TreeGrafter"/>
</dbReference>
<organism evidence="6 7">
    <name type="scientific">Hippocampus comes</name>
    <name type="common">Tiger tail seahorse</name>
    <dbReference type="NCBI Taxonomy" id="109280"/>
    <lineage>
        <taxon>Eukaryota</taxon>
        <taxon>Metazoa</taxon>
        <taxon>Chordata</taxon>
        <taxon>Craniata</taxon>
        <taxon>Vertebrata</taxon>
        <taxon>Euteleostomi</taxon>
        <taxon>Actinopterygii</taxon>
        <taxon>Neopterygii</taxon>
        <taxon>Teleostei</taxon>
        <taxon>Neoteleostei</taxon>
        <taxon>Acanthomorphata</taxon>
        <taxon>Syngnathiaria</taxon>
        <taxon>Syngnathiformes</taxon>
        <taxon>Syngnathoidei</taxon>
        <taxon>Syngnathidae</taxon>
        <taxon>Hippocampus</taxon>
    </lineage>
</organism>
<dbReference type="STRING" id="109280.ENSHCOP00000002012"/>
<feature type="region of interest" description="Disordered" evidence="3">
    <location>
        <begin position="47"/>
        <end position="68"/>
    </location>
</feature>
<dbReference type="PANTHER" id="PTHR21669">
    <property type="entry name" value="CAPZ-INTERACTING PROTEIN AND RELATED PROTEINS"/>
    <property type="match status" value="1"/>
</dbReference>
<dbReference type="PANTHER" id="PTHR21669:SF12">
    <property type="entry name" value="UBINUCLEIN-1"/>
    <property type="match status" value="1"/>
</dbReference>
<dbReference type="Proteomes" id="UP000264820">
    <property type="component" value="Unplaced"/>
</dbReference>
<proteinExistence type="inferred from homology"/>
<dbReference type="OMA" id="DEFVPCS"/>
<accession>A0A3Q2XEK1</accession>
<dbReference type="AlphaFoldDB" id="A0A3Q2XEK1"/>
<feature type="domain" description="Ubinuclein middle" evidence="5">
    <location>
        <begin position="191"/>
        <end position="275"/>
    </location>
</feature>